<reference evidence="2 3" key="1">
    <citation type="submission" date="2018-10" db="EMBL/GenBank/DDBJ databases">
        <title>Genome assembly for a Yunnan-Guizhou Plateau 3E fish, Anabarilius grahami (Regan), and its evolutionary and genetic applications.</title>
        <authorList>
            <person name="Jiang W."/>
        </authorList>
    </citation>
    <scope>NUCLEOTIDE SEQUENCE [LARGE SCALE GENOMIC DNA]</scope>
    <source>
        <strain evidence="2">AG-KIZ</strain>
        <tissue evidence="2">Muscle</tissue>
    </source>
</reference>
<keyword evidence="3" id="KW-1185">Reference proteome</keyword>
<accession>A0A3N0YFT8</accession>
<feature type="compositionally biased region" description="Acidic residues" evidence="1">
    <location>
        <begin position="59"/>
        <end position="77"/>
    </location>
</feature>
<evidence type="ECO:0000256" key="1">
    <source>
        <dbReference type="SAM" id="MobiDB-lite"/>
    </source>
</evidence>
<dbReference type="AlphaFoldDB" id="A0A3N0YFT8"/>
<gene>
    <name evidence="2" type="ORF">DPX16_18349</name>
</gene>
<comment type="caution">
    <text evidence="2">The sequence shown here is derived from an EMBL/GenBank/DDBJ whole genome shotgun (WGS) entry which is preliminary data.</text>
</comment>
<sequence length="77" mass="8461">MSYAFPVLLTDKNKTGAAFIPTSKRHKTPVALAVDEGEDEGSYCDEEDEITVTICQGESEGEREDGDEDEDGYDNLI</sequence>
<evidence type="ECO:0000313" key="3">
    <source>
        <dbReference type="Proteomes" id="UP000281406"/>
    </source>
</evidence>
<proteinExistence type="predicted"/>
<protein>
    <submittedName>
        <fullName evidence="2">Uncharacterized protein</fullName>
    </submittedName>
</protein>
<dbReference type="EMBL" id="RJVU01044706">
    <property type="protein sequence ID" value="ROL44638.1"/>
    <property type="molecule type" value="Genomic_DNA"/>
</dbReference>
<dbReference type="Proteomes" id="UP000281406">
    <property type="component" value="Unassembled WGS sequence"/>
</dbReference>
<name>A0A3N0YFT8_ANAGA</name>
<organism evidence="2 3">
    <name type="scientific">Anabarilius grahami</name>
    <name type="common">Kanglang fish</name>
    <name type="synonym">Barilius grahami</name>
    <dbReference type="NCBI Taxonomy" id="495550"/>
    <lineage>
        <taxon>Eukaryota</taxon>
        <taxon>Metazoa</taxon>
        <taxon>Chordata</taxon>
        <taxon>Craniata</taxon>
        <taxon>Vertebrata</taxon>
        <taxon>Euteleostomi</taxon>
        <taxon>Actinopterygii</taxon>
        <taxon>Neopterygii</taxon>
        <taxon>Teleostei</taxon>
        <taxon>Ostariophysi</taxon>
        <taxon>Cypriniformes</taxon>
        <taxon>Xenocyprididae</taxon>
        <taxon>Xenocypridinae</taxon>
        <taxon>Xenocypridinae incertae sedis</taxon>
        <taxon>Anabarilius</taxon>
    </lineage>
</organism>
<feature type="region of interest" description="Disordered" evidence="1">
    <location>
        <begin position="56"/>
        <end position="77"/>
    </location>
</feature>
<evidence type="ECO:0000313" key="2">
    <source>
        <dbReference type="EMBL" id="ROL44638.1"/>
    </source>
</evidence>